<sequence length="149" mass="16986">MPLRPRKHLFSSGQEILHFPSSVALPNSRRIFFSSKFKNCCASFLTVRVGYGQNRITVNGFWSLESSDRSINVGVHDGKLSAGDIVRSEVQWSTVLEFWLGECTVGIEYFSENVKVMLTGAIRRARHPPSRQLPDWSADRKIILKLEWC</sequence>
<organism evidence="1 2">
    <name type="scientific">Armillaria novae-zelandiae</name>
    <dbReference type="NCBI Taxonomy" id="153914"/>
    <lineage>
        <taxon>Eukaryota</taxon>
        <taxon>Fungi</taxon>
        <taxon>Dikarya</taxon>
        <taxon>Basidiomycota</taxon>
        <taxon>Agaricomycotina</taxon>
        <taxon>Agaricomycetes</taxon>
        <taxon>Agaricomycetidae</taxon>
        <taxon>Agaricales</taxon>
        <taxon>Marasmiineae</taxon>
        <taxon>Physalacriaceae</taxon>
        <taxon>Armillaria</taxon>
    </lineage>
</organism>
<gene>
    <name evidence="1" type="ORF">IW261DRAFT_1415575</name>
</gene>
<reference evidence="1" key="1">
    <citation type="submission" date="2023-06" db="EMBL/GenBank/DDBJ databases">
        <authorList>
            <consortium name="Lawrence Berkeley National Laboratory"/>
            <person name="Ahrendt S."/>
            <person name="Sahu N."/>
            <person name="Indic B."/>
            <person name="Wong-Bajracharya J."/>
            <person name="Merenyi Z."/>
            <person name="Ke H.-M."/>
            <person name="Monk M."/>
            <person name="Kocsube S."/>
            <person name="Drula E."/>
            <person name="Lipzen A."/>
            <person name="Balint B."/>
            <person name="Henrissat B."/>
            <person name="Andreopoulos B."/>
            <person name="Martin F.M."/>
            <person name="Harder C.B."/>
            <person name="Rigling D."/>
            <person name="Ford K.L."/>
            <person name="Foster G.D."/>
            <person name="Pangilinan J."/>
            <person name="Papanicolaou A."/>
            <person name="Barry K."/>
            <person name="LaButti K."/>
            <person name="Viragh M."/>
            <person name="Koriabine M."/>
            <person name="Yan M."/>
            <person name="Riley R."/>
            <person name="Champramary S."/>
            <person name="Plett K.L."/>
            <person name="Tsai I.J."/>
            <person name="Slot J."/>
            <person name="Sipos G."/>
            <person name="Plett J."/>
            <person name="Nagy L.G."/>
            <person name="Grigoriev I.V."/>
        </authorList>
    </citation>
    <scope>NUCLEOTIDE SEQUENCE</scope>
    <source>
        <strain evidence="1">ICMP 16352</strain>
    </source>
</reference>
<comment type="caution">
    <text evidence="1">The sequence shown here is derived from an EMBL/GenBank/DDBJ whole genome shotgun (WGS) entry which is preliminary data.</text>
</comment>
<accession>A0AA39PPF5</accession>
<evidence type="ECO:0000313" key="1">
    <source>
        <dbReference type="EMBL" id="KAK0487966.1"/>
    </source>
</evidence>
<proteinExistence type="predicted"/>
<dbReference type="EMBL" id="JAUEPR010000003">
    <property type="protein sequence ID" value="KAK0487966.1"/>
    <property type="molecule type" value="Genomic_DNA"/>
</dbReference>
<dbReference type="Proteomes" id="UP001175227">
    <property type="component" value="Unassembled WGS sequence"/>
</dbReference>
<protein>
    <submittedName>
        <fullName evidence="1">Uncharacterized protein</fullName>
    </submittedName>
</protein>
<name>A0AA39PPF5_9AGAR</name>
<evidence type="ECO:0000313" key="2">
    <source>
        <dbReference type="Proteomes" id="UP001175227"/>
    </source>
</evidence>
<keyword evidence="2" id="KW-1185">Reference proteome</keyword>
<dbReference type="AlphaFoldDB" id="A0AA39PPF5"/>